<feature type="compositionally biased region" description="Basic and acidic residues" evidence="1">
    <location>
        <begin position="245"/>
        <end position="257"/>
    </location>
</feature>
<evidence type="ECO:0000313" key="3">
    <source>
        <dbReference type="EMBL" id="MDC3419176.1"/>
    </source>
</evidence>
<dbReference type="SUPFAM" id="SSF54106">
    <property type="entry name" value="LysM domain"/>
    <property type="match status" value="1"/>
</dbReference>
<evidence type="ECO:0000313" key="4">
    <source>
        <dbReference type="Proteomes" id="UP001145072"/>
    </source>
</evidence>
<dbReference type="Proteomes" id="UP001145072">
    <property type="component" value="Unassembled WGS sequence"/>
</dbReference>
<dbReference type="Pfam" id="PF20918">
    <property type="entry name" value="SPOCS_spoVID-N"/>
    <property type="match status" value="1"/>
</dbReference>
<dbReference type="InterPro" id="IPR014256">
    <property type="entry name" value="Spore_VI_D"/>
</dbReference>
<keyword evidence="4" id="KW-1185">Reference proteome</keyword>
<feature type="compositionally biased region" description="Acidic residues" evidence="1">
    <location>
        <begin position="205"/>
        <end position="215"/>
    </location>
</feature>
<protein>
    <submittedName>
        <fullName evidence="3">Stage VI sporulation protein D</fullName>
    </submittedName>
</protein>
<feature type="compositionally biased region" description="Acidic residues" evidence="1">
    <location>
        <begin position="232"/>
        <end position="244"/>
    </location>
</feature>
<dbReference type="CDD" id="cd00118">
    <property type="entry name" value="LysM"/>
    <property type="match status" value="1"/>
</dbReference>
<dbReference type="InterPro" id="IPR048862">
    <property type="entry name" value="SPOCS_spoVID_N"/>
</dbReference>
<feature type="compositionally biased region" description="Basic and acidic residues" evidence="1">
    <location>
        <begin position="216"/>
        <end position="231"/>
    </location>
</feature>
<dbReference type="Pfam" id="PF01476">
    <property type="entry name" value="LysM"/>
    <property type="match status" value="1"/>
</dbReference>
<sequence>MTYGDESVFTFDLNESLWFKRGQEVDEIMGISLEPEISIQEFDDFVSVRGVIELKGEYFQVKNELIEDEEQILSLRDHPSQRTVDRVESYEDGVNEFFHNFPVEVTIPKYRIDSLDDVLVGIDSFDYELPENSQLILHATIGIHGVKEDVPNRYESGVDDEEDDLPTQPLEDSFSFDVKDSEEEDSSEHLDLLNEEARPSLHDESEAEPEPELLSEVEKEPELEAESRPEPELEQESEPEAEPEPEAKTEPKAEKERWKHKKSQSLAEFFGSSVEKKIHAEEDAVESPGYESSESSFISFSSQASDDGDYDESVESREGKVETDYLINIFADKEEENNYSRLRIYIVQEEDTLDSIAERYHLSPMHISTTNKLESDDLAEGQILNIPIREKSK</sequence>
<comment type="caution">
    <text evidence="3">The sequence shown here is derived from an EMBL/GenBank/DDBJ whole genome shotgun (WGS) entry which is preliminary data.</text>
</comment>
<evidence type="ECO:0000256" key="1">
    <source>
        <dbReference type="SAM" id="MobiDB-lite"/>
    </source>
</evidence>
<dbReference type="Gene3D" id="3.10.350.10">
    <property type="entry name" value="LysM domain"/>
    <property type="match status" value="1"/>
</dbReference>
<proteinExistence type="predicted"/>
<feature type="compositionally biased region" description="Basic and acidic residues" evidence="1">
    <location>
        <begin position="187"/>
        <end position="204"/>
    </location>
</feature>
<dbReference type="RefSeq" id="WP_259871930.1">
    <property type="nucleotide sequence ID" value="NZ_JAMQJZ010000001.1"/>
</dbReference>
<feature type="domain" description="LysM" evidence="2">
    <location>
        <begin position="343"/>
        <end position="386"/>
    </location>
</feature>
<dbReference type="EMBL" id="JAMQJZ010000001">
    <property type="protein sequence ID" value="MDC3419176.1"/>
    <property type="molecule type" value="Genomic_DNA"/>
</dbReference>
<accession>A0A9X3WL90</accession>
<feature type="compositionally biased region" description="Low complexity" evidence="1">
    <location>
        <begin position="291"/>
        <end position="302"/>
    </location>
</feature>
<feature type="region of interest" description="Disordered" evidence="1">
    <location>
        <begin position="152"/>
        <end position="264"/>
    </location>
</feature>
<dbReference type="SMART" id="SM00257">
    <property type="entry name" value="LysM"/>
    <property type="match status" value="1"/>
</dbReference>
<name>A0A9X3WL90_9BACI</name>
<dbReference type="AlphaFoldDB" id="A0A9X3WL90"/>
<dbReference type="InterPro" id="IPR018392">
    <property type="entry name" value="LysM"/>
</dbReference>
<gene>
    <name evidence="3" type="primary">spoVID</name>
    <name evidence="3" type="ORF">NC661_02130</name>
</gene>
<evidence type="ECO:0000259" key="2">
    <source>
        <dbReference type="PROSITE" id="PS51782"/>
    </source>
</evidence>
<dbReference type="NCBIfam" id="TIGR02907">
    <property type="entry name" value="spore_VI_D"/>
    <property type="match status" value="1"/>
</dbReference>
<organism evidence="3 4">
    <name type="scientific">Aquibacillus koreensis</name>
    <dbReference type="NCBI Taxonomy" id="279446"/>
    <lineage>
        <taxon>Bacteria</taxon>
        <taxon>Bacillati</taxon>
        <taxon>Bacillota</taxon>
        <taxon>Bacilli</taxon>
        <taxon>Bacillales</taxon>
        <taxon>Bacillaceae</taxon>
        <taxon>Aquibacillus</taxon>
    </lineage>
</organism>
<feature type="region of interest" description="Disordered" evidence="1">
    <location>
        <begin position="280"/>
        <end position="318"/>
    </location>
</feature>
<reference evidence="3" key="1">
    <citation type="submission" date="2022-06" db="EMBL/GenBank/DDBJ databases">
        <title>Aquibacillus sp. a new bacterium isolated from soil saline samples.</title>
        <authorList>
            <person name="Galisteo C."/>
            <person name="De La Haba R."/>
            <person name="Sanchez-Porro C."/>
            <person name="Ventosa A."/>
        </authorList>
    </citation>
    <scope>NUCLEOTIDE SEQUENCE</scope>
    <source>
        <strain evidence="3">JCM 12387</strain>
    </source>
</reference>
<dbReference type="InterPro" id="IPR036779">
    <property type="entry name" value="LysM_dom_sf"/>
</dbReference>
<dbReference type="PROSITE" id="PS51782">
    <property type="entry name" value="LYSM"/>
    <property type="match status" value="1"/>
</dbReference>